<comment type="caution">
    <text evidence="1">The sequence shown here is derived from an EMBL/GenBank/DDBJ whole genome shotgun (WGS) entry which is preliminary data.</text>
</comment>
<accession>A0A6V7WPE9</accession>
<evidence type="ECO:0000313" key="1">
    <source>
        <dbReference type="EMBL" id="CAD2188891.1"/>
    </source>
</evidence>
<name>A0A6V7WPE9_MELEN</name>
<sequence>MYIGLKMDSADHKYIRFGANIASIINKDDKKFKVPFFAWKDNDVFGCGLVYPPVGVPYVFFTQNGKQIGKAVMLKDNNGSLKPYILLNCCFVETNFGNNLENKPFIYDFSKHLVPKFY</sequence>
<dbReference type="EMBL" id="CAJEWN010000718">
    <property type="protein sequence ID" value="CAD2188891.1"/>
    <property type="molecule type" value="Genomic_DNA"/>
</dbReference>
<dbReference type="Proteomes" id="UP000580250">
    <property type="component" value="Unassembled WGS sequence"/>
</dbReference>
<organism evidence="1 2">
    <name type="scientific">Meloidogyne enterolobii</name>
    <name type="common">Root-knot nematode worm</name>
    <name type="synonym">Meloidogyne mayaguensis</name>
    <dbReference type="NCBI Taxonomy" id="390850"/>
    <lineage>
        <taxon>Eukaryota</taxon>
        <taxon>Metazoa</taxon>
        <taxon>Ecdysozoa</taxon>
        <taxon>Nematoda</taxon>
        <taxon>Chromadorea</taxon>
        <taxon>Rhabditida</taxon>
        <taxon>Tylenchina</taxon>
        <taxon>Tylenchomorpha</taxon>
        <taxon>Tylenchoidea</taxon>
        <taxon>Meloidogynidae</taxon>
        <taxon>Meloidogyninae</taxon>
        <taxon>Meloidogyne</taxon>
    </lineage>
</organism>
<dbReference type="OrthoDB" id="25503at2759"/>
<dbReference type="AlphaFoldDB" id="A0A6V7WPE9"/>
<gene>
    <name evidence="1" type="ORF">MENT_LOCUS41571</name>
</gene>
<dbReference type="InterPro" id="IPR043136">
    <property type="entry name" value="B30.2/SPRY_sf"/>
</dbReference>
<reference evidence="1 2" key="1">
    <citation type="submission" date="2020-08" db="EMBL/GenBank/DDBJ databases">
        <authorList>
            <person name="Koutsovoulos G."/>
            <person name="Danchin GJ E."/>
        </authorList>
    </citation>
    <scope>NUCLEOTIDE SEQUENCE [LARGE SCALE GENOMIC DNA]</scope>
</reference>
<proteinExistence type="predicted"/>
<protein>
    <submittedName>
        <fullName evidence="1">Uncharacterized protein</fullName>
    </submittedName>
</protein>
<evidence type="ECO:0000313" key="2">
    <source>
        <dbReference type="Proteomes" id="UP000580250"/>
    </source>
</evidence>
<dbReference type="Gene3D" id="2.60.120.920">
    <property type="match status" value="1"/>
</dbReference>